<dbReference type="InParanoid" id="B0W6T0"/>
<keyword evidence="3" id="KW-0677">Repeat</keyword>
<keyword evidence="13" id="KW-1185">Reference proteome</keyword>
<dbReference type="InterPro" id="IPR036236">
    <property type="entry name" value="Znf_C2H2_sf"/>
</dbReference>
<dbReference type="InterPro" id="IPR000637">
    <property type="entry name" value="HMGI/Y_DNA-bd_CS"/>
</dbReference>
<dbReference type="PANTHER" id="PTHR24393:SF34">
    <property type="entry name" value="PR_SET DOMAIN 13"/>
    <property type="match status" value="1"/>
</dbReference>
<accession>B0W6T0</accession>
<evidence type="ECO:0000256" key="5">
    <source>
        <dbReference type="ARBA" id="ARBA00022833"/>
    </source>
</evidence>
<proteinExistence type="predicted"/>
<evidence type="ECO:0000259" key="10">
    <source>
        <dbReference type="PROSITE" id="PS51915"/>
    </source>
</evidence>
<feature type="domain" description="C2H2-type" evidence="9">
    <location>
        <begin position="194"/>
        <end position="221"/>
    </location>
</feature>
<evidence type="ECO:0000256" key="6">
    <source>
        <dbReference type="ARBA" id="ARBA00023242"/>
    </source>
</evidence>
<organism>
    <name type="scientific">Culex quinquefasciatus</name>
    <name type="common">Southern house mosquito</name>
    <name type="synonym">Culex pungens</name>
    <dbReference type="NCBI Taxonomy" id="7176"/>
    <lineage>
        <taxon>Eukaryota</taxon>
        <taxon>Metazoa</taxon>
        <taxon>Ecdysozoa</taxon>
        <taxon>Arthropoda</taxon>
        <taxon>Hexapoda</taxon>
        <taxon>Insecta</taxon>
        <taxon>Pterygota</taxon>
        <taxon>Neoptera</taxon>
        <taxon>Endopterygota</taxon>
        <taxon>Diptera</taxon>
        <taxon>Nematocera</taxon>
        <taxon>Culicoidea</taxon>
        <taxon>Culicidae</taxon>
        <taxon>Culicinae</taxon>
        <taxon>Culicini</taxon>
        <taxon>Culex</taxon>
        <taxon>Culex</taxon>
    </lineage>
</organism>
<dbReference type="SUPFAM" id="SSF57667">
    <property type="entry name" value="beta-beta-alpha zinc fingers"/>
    <property type="match status" value="5"/>
</dbReference>
<dbReference type="Pfam" id="PF07776">
    <property type="entry name" value="zf-AD"/>
    <property type="match status" value="1"/>
</dbReference>
<dbReference type="SUPFAM" id="SSF50249">
    <property type="entry name" value="Nucleic acid-binding proteins"/>
    <property type="match status" value="1"/>
</dbReference>
<evidence type="ECO:0000259" key="9">
    <source>
        <dbReference type="PROSITE" id="PS50157"/>
    </source>
</evidence>
<name>B0W6T0_CULQU</name>
<dbReference type="OrthoDB" id="654211at2759"/>
<protein>
    <submittedName>
        <fullName evidence="11 12">Zinc finger protein</fullName>
    </submittedName>
</protein>
<evidence type="ECO:0000313" key="12">
    <source>
        <dbReference type="EnsemblMetazoa" id="CPIJ002883-PA"/>
    </source>
</evidence>
<dbReference type="EnsemblMetazoa" id="CPIJ002883-RA">
    <property type="protein sequence ID" value="CPIJ002883-PA"/>
    <property type="gene ID" value="CPIJ002883"/>
</dbReference>
<dbReference type="InterPro" id="IPR013087">
    <property type="entry name" value="Znf_C2H2_type"/>
</dbReference>
<reference evidence="11" key="1">
    <citation type="submission" date="2007-03" db="EMBL/GenBank/DDBJ databases">
        <title>Annotation of Culex pipiens quinquefasciatus.</title>
        <authorList>
            <consortium name="The Broad Institute Genome Sequencing Platform"/>
            <person name="Atkinson P.W."/>
            <person name="Hemingway J."/>
            <person name="Christensen B.M."/>
            <person name="Higgs S."/>
            <person name="Kodira C."/>
            <person name="Hannick L."/>
            <person name="Megy K."/>
            <person name="O'Leary S."/>
            <person name="Pearson M."/>
            <person name="Haas B.J."/>
            <person name="Mauceli E."/>
            <person name="Wortman J.R."/>
            <person name="Lee N.H."/>
            <person name="Guigo R."/>
            <person name="Stanke M."/>
            <person name="Alvarado L."/>
            <person name="Amedeo P."/>
            <person name="Antoine C.H."/>
            <person name="Arensburger P."/>
            <person name="Bidwell S.L."/>
            <person name="Crawford M."/>
            <person name="Camaro F."/>
            <person name="Devon K."/>
            <person name="Engels R."/>
            <person name="Hammond M."/>
            <person name="Howarth C."/>
            <person name="Koehrsen M."/>
            <person name="Lawson D."/>
            <person name="Montgomery P."/>
            <person name="Nene V."/>
            <person name="Nusbaum C."/>
            <person name="Puiu D."/>
            <person name="Romero-Severson J."/>
            <person name="Severson D.W."/>
            <person name="Shumway M."/>
            <person name="Sisk P."/>
            <person name="Stolte C."/>
            <person name="Zeng Q."/>
            <person name="Eisenstadt E."/>
            <person name="Fraser-Liggett C."/>
            <person name="Strausberg R."/>
            <person name="Galagan J."/>
            <person name="Birren B."/>
            <person name="Collins F.H."/>
        </authorList>
    </citation>
    <scope>NUCLEOTIDE SEQUENCE [LARGE SCALE GENOMIC DNA]</scope>
    <source>
        <strain evidence="11">JHB</strain>
    </source>
</reference>
<dbReference type="GO" id="GO:0001228">
    <property type="term" value="F:DNA-binding transcription activator activity, RNA polymerase II-specific"/>
    <property type="evidence" value="ECO:0007669"/>
    <property type="project" value="TreeGrafter"/>
</dbReference>
<dbReference type="GO" id="GO:0008270">
    <property type="term" value="F:zinc ion binding"/>
    <property type="evidence" value="ECO:0007669"/>
    <property type="project" value="UniProtKB-UniRule"/>
</dbReference>
<dbReference type="PROSITE" id="PS50157">
    <property type="entry name" value="ZINC_FINGER_C2H2_2"/>
    <property type="match status" value="8"/>
</dbReference>
<dbReference type="InterPro" id="IPR022755">
    <property type="entry name" value="Znf_C2H2_jaz"/>
</dbReference>
<evidence type="ECO:0000313" key="13">
    <source>
        <dbReference type="Proteomes" id="UP000002320"/>
    </source>
</evidence>
<evidence type="ECO:0000256" key="7">
    <source>
        <dbReference type="PROSITE-ProRule" id="PRU00042"/>
    </source>
</evidence>
<evidence type="ECO:0000256" key="4">
    <source>
        <dbReference type="ARBA" id="ARBA00022771"/>
    </source>
</evidence>
<feature type="binding site" evidence="8">
    <location>
        <position position="54"/>
    </location>
    <ligand>
        <name>Zn(2+)</name>
        <dbReference type="ChEBI" id="CHEBI:29105"/>
    </ligand>
</feature>
<dbReference type="PANTHER" id="PTHR24393">
    <property type="entry name" value="ZINC FINGER PROTEIN"/>
    <property type="match status" value="1"/>
</dbReference>
<dbReference type="KEGG" id="cqu:CpipJ_CPIJ002883"/>
<feature type="domain" description="C2H2-type" evidence="9">
    <location>
        <begin position="366"/>
        <end position="394"/>
    </location>
</feature>
<feature type="domain" description="ZAD" evidence="10">
    <location>
        <begin position="10"/>
        <end position="78"/>
    </location>
</feature>
<evidence type="ECO:0000313" key="11">
    <source>
        <dbReference type="EMBL" id="EDS36911.1"/>
    </source>
</evidence>
<dbReference type="InterPro" id="IPR012934">
    <property type="entry name" value="Znf_AD"/>
</dbReference>
<dbReference type="InterPro" id="IPR012340">
    <property type="entry name" value="NA-bd_OB-fold"/>
</dbReference>
<dbReference type="Pfam" id="PF17207">
    <property type="entry name" value="MCM_OB"/>
    <property type="match status" value="1"/>
</dbReference>
<gene>
    <name evidence="12" type="primary">6034029</name>
    <name evidence="11" type="ORF">CpipJ_CPIJ002883</name>
</gene>
<dbReference type="FunFam" id="3.30.160.60:FF:000100">
    <property type="entry name" value="Zinc finger 45-like"/>
    <property type="match status" value="1"/>
</dbReference>
<dbReference type="SMART" id="SM00868">
    <property type="entry name" value="zf-AD"/>
    <property type="match status" value="1"/>
</dbReference>
<dbReference type="InterPro" id="IPR033762">
    <property type="entry name" value="MCM_OB"/>
</dbReference>
<dbReference type="PROSITE" id="PS00028">
    <property type="entry name" value="ZINC_FINGER_C2H2_1"/>
    <property type="match status" value="8"/>
</dbReference>
<comment type="subcellular location">
    <subcellularLocation>
        <location evidence="1">Nucleus</location>
    </subcellularLocation>
</comment>
<evidence type="ECO:0000256" key="8">
    <source>
        <dbReference type="PROSITE-ProRule" id="PRU01263"/>
    </source>
</evidence>
<dbReference type="Pfam" id="PF12171">
    <property type="entry name" value="zf-C2H2_jaz"/>
    <property type="match status" value="1"/>
</dbReference>
<feature type="domain" description="C2H2-type" evidence="9">
    <location>
        <begin position="456"/>
        <end position="483"/>
    </location>
</feature>
<feature type="binding site" evidence="8">
    <location>
        <position position="12"/>
    </location>
    <ligand>
        <name>Zn(2+)</name>
        <dbReference type="ChEBI" id="CHEBI:29105"/>
    </ligand>
</feature>
<evidence type="ECO:0000256" key="2">
    <source>
        <dbReference type="ARBA" id="ARBA00022723"/>
    </source>
</evidence>
<dbReference type="GO" id="GO:0005634">
    <property type="term" value="C:nucleus"/>
    <property type="evidence" value="ECO:0007669"/>
    <property type="project" value="UniProtKB-SubCell"/>
</dbReference>
<keyword evidence="5 8" id="KW-0862">Zinc</keyword>
<dbReference type="FunFam" id="3.30.160.60:FF:000065">
    <property type="entry name" value="B-cell CLL/lymphoma 6, member B"/>
    <property type="match status" value="2"/>
</dbReference>
<evidence type="ECO:0000256" key="3">
    <source>
        <dbReference type="ARBA" id="ARBA00022737"/>
    </source>
</evidence>
<dbReference type="PROSITE" id="PS00354">
    <property type="entry name" value="HMGI_Y"/>
    <property type="match status" value="1"/>
</dbReference>
<dbReference type="Pfam" id="PF00096">
    <property type="entry name" value="zf-C2H2"/>
    <property type="match status" value="5"/>
</dbReference>
<dbReference type="VEuPathDB" id="VectorBase:CQUJHB004733"/>
<feature type="binding site" evidence="8">
    <location>
        <position position="51"/>
    </location>
    <ligand>
        <name>Zn(2+)</name>
        <dbReference type="ChEBI" id="CHEBI:29105"/>
    </ligand>
</feature>
<sequence length="864" mass="96353">MDKQPLNAERICRTCLVEADSLSSIFTDDSKLNCSFATMVNENDGLPDKICSKCAESARSAFVFRRQCNSSYETLCTVLAPEQFSLTPQKRPRGRPRKQPASTVVAATKEEQREELTVQVECLPELTQNGDSSEEISVDCKMEVFEGVEYLADSFDDVVKQIKNEPSMESDANRLDEDSADDAVGMSTRGSGRHACKHCDRVFSRGTHLRRHLLTHSKMRPFPCRFCPKLFARSDAVAKHELTHSEAGARKSPSHEAEPMLFFDADFANDFGAANNDDDDELIVEISEAAQAGEQLEEQNAEEKEMPGKFACQYCDKTFGRTTHLRRHILTHTKEKQYQCTVCSKAFARSDHLAKHESQHSGERPFKCELCDKSFKRAEHLRNHIESKHSDKEPTKKTEICDICQKGFTTPQTLKNHRKSHFEAKILNCKHCDAQFTDRELYREHTKQEHTNPKGFLCSECGQSFVRNDYLLVHMRRHNGIKPYRCKFCPKAFPRATDLNESEGLNGESTQTSFYSKEPSTPVFELTTFGLRVQPPPAIPPDSERIAGVPTREVKADCIGKLVTVIGIVTRCTKVKPMMMVATYTCDRLTPGIYGHLEVKKAQQFLLVGLSMPARHETSTHGTPSSRTSNCQPLCLPIRLLLAHPRQSGPHVADPRVQRTVQAQSAGHPAGTVRVHCQRLGGPPSVGNIQGLAEPNRVEKTTYTQNTSDKIFPLTRELVGASETVKISDVKKRCTTKLGQEDACIEDPSVQGEYSIEPGTNVRRVDGPPRRQVEDLNPTIIDEFLPVGLLQRDRPVPSLGRADVFVVGQKHGQLIDSHALAAVRWKTVPLGVAEVLILQLSLVIAGCCVGSLLLESLALDGRIV</sequence>
<feature type="domain" description="C2H2-type" evidence="9">
    <location>
        <begin position="399"/>
        <end position="426"/>
    </location>
</feature>
<dbReference type="PROSITE" id="PS51915">
    <property type="entry name" value="ZAD"/>
    <property type="match status" value="1"/>
</dbReference>
<feature type="domain" description="C2H2-type" evidence="9">
    <location>
        <begin position="310"/>
        <end position="337"/>
    </location>
</feature>
<dbReference type="SUPFAM" id="SSF57716">
    <property type="entry name" value="Glucocorticoid receptor-like (DNA-binding domain)"/>
    <property type="match status" value="1"/>
</dbReference>
<dbReference type="AlphaFoldDB" id="B0W6T0"/>
<evidence type="ECO:0000256" key="1">
    <source>
        <dbReference type="ARBA" id="ARBA00004123"/>
    </source>
</evidence>
<dbReference type="Proteomes" id="UP000002320">
    <property type="component" value="Unassembled WGS sequence"/>
</dbReference>
<keyword evidence="6" id="KW-0539">Nucleus</keyword>
<reference evidence="12" key="2">
    <citation type="submission" date="2020-05" db="UniProtKB">
        <authorList>
            <consortium name="EnsemblMetazoa"/>
        </authorList>
    </citation>
    <scope>IDENTIFICATION</scope>
    <source>
        <strain evidence="12">JHB</strain>
    </source>
</reference>
<feature type="domain" description="C2H2-type" evidence="9">
    <location>
        <begin position="338"/>
        <end position="365"/>
    </location>
</feature>
<dbReference type="VEuPathDB" id="VectorBase:CPIJ002883"/>
<dbReference type="SMART" id="SM00355">
    <property type="entry name" value="ZnF_C2H2"/>
    <property type="match status" value="8"/>
</dbReference>
<feature type="domain" description="C2H2-type" evidence="9">
    <location>
        <begin position="427"/>
        <end position="455"/>
    </location>
</feature>
<feature type="binding site" evidence="8">
    <location>
        <position position="15"/>
    </location>
    <ligand>
        <name>Zn(2+)</name>
        <dbReference type="ChEBI" id="CHEBI:29105"/>
    </ligand>
</feature>
<dbReference type="GO" id="GO:0000978">
    <property type="term" value="F:RNA polymerase II cis-regulatory region sequence-specific DNA binding"/>
    <property type="evidence" value="ECO:0007669"/>
    <property type="project" value="TreeGrafter"/>
</dbReference>
<dbReference type="EMBL" id="DS231849">
    <property type="protein sequence ID" value="EDS36911.1"/>
    <property type="molecule type" value="Genomic_DNA"/>
</dbReference>
<dbReference type="HOGENOM" id="CLU_331569_0_0_1"/>
<dbReference type="eggNOG" id="KOG1721">
    <property type="taxonomic scope" value="Eukaryota"/>
</dbReference>
<dbReference type="Gene3D" id="3.30.160.60">
    <property type="entry name" value="Classic Zinc Finger"/>
    <property type="match status" value="7"/>
</dbReference>
<keyword evidence="2 8" id="KW-0479">Metal-binding</keyword>
<feature type="domain" description="C2H2-type" evidence="9">
    <location>
        <begin position="222"/>
        <end position="249"/>
    </location>
</feature>
<keyword evidence="4 7" id="KW-0863">Zinc-finger</keyword>
<dbReference type="VEuPathDB" id="VectorBase:CQUJHB005651"/>